<proteinExistence type="predicted"/>
<name>A0A4V5NUQ8_9GAMM</name>
<evidence type="ECO:0008006" key="4">
    <source>
        <dbReference type="Google" id="ProtNLM"/>
    </source>
</evidence>
<reference evidence="2 3" key="1">
    <citation type="submission" date="2019-04" db="EMBL/GenBank/DDBJ databases">
        <title>Thalassotalea guangxiensis sp. nov., isolated from sediment of the coastal wetland.</title>
        <authorList>
            <person name="Zheng S."/>
            <person name="Zhang D."/>
        </authorList>
    </citation>
    <scope>NUCLEOTIDE SEQUENCE [LARGE SCALE GENOMIC DNA]</scope>
    <source>
        <strain evidence="2 3">ZS-4</strain>
    </source>
</reference>
<evidence type="ECO:0000313" key="2">
    <source>
        <dbReference type="EMBL" id="TKB47412.1"/>
    </source>
</evidence>
<keyword evidence="3" id="KW-1185">Reference proteome</keyword>
<dbReference type="Proteomes" id="UP000307999">
    <property type="component" value="Unassembled WGS sequence"/>
</dbReference>
<dbReference type="AlphaFoldDB" id="A0A4V5NUQ8"/>
<organism evidence="2 3">
    <name type="scientific">Thalassotalea mangrovi</name>
    <dbReference type="NCBI Taxonomy" id="2572245"/>
    <lineage>
        <taxon>Bacteria</taxon>
        <taxon>Pseudomonadati</taxon>
        <taxon>Pseudomonadota</taxon>
        <taxon>Gammaproteobacteria</taxon>
        <taxon>Alteromonadales</taxon>
        <taxon>Colwelliaceae</taxon>
        <taxon>Thalassotalea</taxon>
    </lineage>
</organism>
<gene>
    <name evidence="2" type="ORF">E8M12_01080</name>
</gene>
<feature type="transmembrane region" description="Helical" evidence="1">
    <location>
        <begin position="14"/>
        <end position="33"/>
    </location>
</feature>
<evidence type="ECO:0000313" key="3">
    <source>
        <dbReference type="Proteomes" id="UP000307999"/>
    </source>
</evidence>
<feature type="transmembrane region" description="Helical" evidence="1">
    <location>
        <begin position="39"/>
        <end position="57"/>
    </location>
</feature>
<comment type="caution">
    <text evidence="2">The sequence shown here is derived from an EMBL/GenBank/DDBJ whole genome shotgun (WGS) entry which is preliminary data.</text>
</comment>
<sequence>MKKISGSTFYFKKLFPTVWFGFLFIFFITSLSSGASQESLMFLIMPIFMAGFGFILFKKLVWDLADEVIDLGDHLLFKKGSKEQRVYFKDMININHQMSSPEKITIHTRETGAIGNEVSFNPPTRFNPLAKNPIYKELIARMDSARNT</sequence>
<dbReference type="OrthoDB" id="5953360at2"/>
<keyword evidence="1" id="KW-1133">Transmembrane helix</keyword>
<evidence type="ECO:0000256" key="1">
    <source>
        <dbReference type="SAM" id="Phobius"/>
    </source>
</evidence>
<keyword evidence="1" id="KW-0812">Transmembrane</keyword>
<accession>A0A4V5NUQ8</accession>
<dbReference type="RefSeq" id="WP_136734223.1">
    <property type="nucleotide sequence ID" value="NZ_SWDB01000003.1"/>
</dbReference>
<protein>
    <recommendedName>
        <fullName evidence="4">PH domain-containing protein</fullName>
    </recommendedName>
</protein>
<dbReference type="EMBL" id="SWDB01000003">
    <property type="protein sequence ID" value="TKB47412.1"/>
    <property type="molecule type" value="Genomic_DNA"/>
</dbReference>
<keyword evidence="1" id="KW-0472">Membrane</keyword>